<dbReference type="EMBL" id="JAHUTI010015095">
    <property type="protein sequence ID" value="MED6237366.1"/>
    <property type="molecule type" value="Genomic_DNA"/>
</dbReference>
<evidence type="ECO:0000313" key="2">
    <source>
        <dbReference type="Proteomes" id="UP001345963"/>
    </source>
</evidence>
<name>A0ABU7AGP6_9TELE</name>
<protein>
    <submittedName>
        <fullName evidence="1">Uncharacterized protein</fullName>
    </submittedName>
</protein>
<sequence length="131" mass="14803">KPVRCGLLPTELDSDILHLLLLFVNLDYSSLTVARFLTFLTPASVRTLDRTLDKLFGLPDSQAQWYDPPEFLCSSDQVSKTSGAIWMYFHPRSELTLASFFSGPEEPSNPRSSRTLLVCLNKPLKLVWSPE</sequence>
<reference evidence="1 2" key="1">
    <citation type="submission" date="2021-07" db="EMBL/GenBank/DDBJ databases">
        <authorList>
            <person name="Palmer J.M."/>
        </authorList>
    </citation>
    <scope>NUCLEOTIDE SEQUENCE [LARGE SCALE GENOMIC DNA]</scope>
    <source>
        <strain evidence="1 2">AT_MEX2019</strain>
        <tissue evidence="1">Muscle</tissue>
    </source>
</reference>
<accession>A0ABU7AGP6</accession>
<dbReference type="Proteomes" id="UP001345963">
    <property type="component" value="Unassembled WGS sequence"/>
</dbReference>
<proteinExistence type="predicted"/>
<evidence type="ECO:0000313" key="1">
    <source>
        <dbReference type="EMBL" id="MED6237366.1"/>
    </source>
</evidence>
<keyword evidence="2" id="KW-1185">Reference proteome</keyword>
<comment type="caution">
    <text evidence="1">The sequence shown here is derived from an EMBL/GenBank/DDBJ whole genome shotgun (WGS) entry which is preliminary data.</text>
</comment>
<gene>
    <name evidence="1" type="ORF">ATANTOWER_023596</name>
</gene>
<organism evidence="1 2">
    <name type="scientific">Ataeniobius toweri</name>
    <dbReference type="NCBI Taxonomy" id="208326"/>
    <lineage>
        <taxon>Eukaryota</taxon>
        <taxon>Metazoa</taxon>
        <taxon>Chordata</taxon>
        <taxon>Craniata</taxon>
        <taxon>Vertebrata</taxon>
        <taxon>Euteleostomi</taxon>
        <taxon>Actinopterygii</taxon>
        <taxon>Neopterygii</taxon>
        <taxon>Teleostei</taxon>
        <taxon>Neoteleostei</taxon>
        <taxon>Acanthomorphata</taxon>
        <taxon>Ovalentaria</taxon>
        <taxon>Atherinomorphae</taxon>
        <taxon>Cyprinodontiformes</taxon>
        <taxon>Goodeidae</taxon>
        <taxon>Ataeniobius</taxon>
    </lineage>
</organism>
<feature type="non-terminal residue" evidence="1">
    <location>
        <position position="1"/>
    </location>
</feature>